<dbReference type="PANTHER" id="PTHR33164:SF57">
    <property type="entry name" value="MARR-FAMILY TRANSCRIPTIONAL REGULATOR"/>
    <property type="match status" value="1"/>
</dbReference>
<dbReference type="EMBL" id="JAUSUL010000001">
    <property type="protein sequence ID" value="MDQ0314268.1"/>
    <property type="molecule type" value="Genomic_DNA"/>
</dbReference>
<dbReference type="GO" id="GO:0003677">
    <property type="term" value="F:DNA binding"/>
    <property type="evidence" value="ECO:0007669"/>
    <property type="project" value="UniProtKB-KW"/>
</dbReference>
<evidence type="ECO:0000259" key="4">
    <source>
        <dbReference type="PROSITE" id="PS50995"/>
    </source>
</evidence>
<evidence type="ECO:0000313" key="5">
    <source>
        <dbReference type="EMBL" id="MDQ0314268.1"/>
    </source>
</evidence>
<dbReference type="InterPro" id="IPR036390">
    <property type="entry name" value="WH_DNA-bd_sf"/>
</dbReference>
<keyword evidence="3" id="KW-0804">Transcription</keyword>
<dbReference type="SMART" id="SM00347">
    <property type="entry name" value="HTH_MARR"/>
    <property type="match status" value="1"/>
</dbReference>
<dbReference type="InterPro" id="IPR039422">
    <property type="entry name" value="MarR/SlyA-like"/>
</dbReference>
<dbReference type="Pfam" id="PF12802">
    <property type="entry name" value="MarR_2"/>
    <property type="match status" value="1"/>
</dbReference>
<dbReference type="InterPro" id="IPR036388">
    <property type="entry name" value="WH-like_DNA-bd_sf"/>
</dbReference>
<dbReference type="Gene3D" id="1.10.10.10">
    <property type="entry name" value="Winged helix-like DNA-binding domain superfamily/Winged helix DNA-binding domain"/>
    <property type="match status" value="1"/>
</dbReference>
<dbReference type="SUPFAM" id="SSF46785">
    <property type="entry name" value="Winged helix' DNA-binding domain"/>
    <property type="match status" value="1"/>
</dbReference>
<protein>
    <submittedName>
        <fullName evidence="5">DNA-binding MarR family transcriptional regulator</fullName>
    </submittedName>
</protein>
<dbReference type="Proteomes" id="UP001229244">
    <property type="component" value="Unassembled WGS sequence"/>
</dbReference>
<dbReference type="PRINTS" id="PR00598">
    <property type="entry name" value="HTHMARR"/>
</dbReference>
<dbReference type="PROSITE" id="PS01117">
    <property type="entry name" value="HTH_MARR_1"/>
    <property type="match status" value="1"/>
</dbReference>
<evidence type="ECO:0000256" key="2">
    <source>
        <dbReference type="ARBA" id="ARBA00023125"/>
    </source>
</evidence>
<reference evidence="5" key="1">
    <citation type="submission" date="2023-07" db="EMBL/GenBank/DDBJ databases">
        <title>Genomic Encyclopedia of Type Strains, Phase IV (KMG-IV): sequencing the most valuable type-strain genomes for metagenomic binning, comparative biology and taxonomic classification.</title>
        <authorList>
            <person name="Goeker M."/>
        </authorList>
    </citation>
    <scope>NUCLEOTIDE SEQUENCE</scope>
    <source>
        <strain evidence="5">DSM 21202</strain>
    </source>
</reference>
<name>A0AAE3VLR4_9HYPH</name>
<dbReference type="InterPro" id="IPR023187">
    <property type="entry name" value="Tscrpt_reg_MarR-type_CS"/>
</dbReference>
<keyword evidence="6" id="KW-1185">Reference proteome</keyword>
<keyword evidence="2 5" id="KW-0238">DNA-binding</keyword>
<dbReference type="GO" id="GO:0003700">
    <property type="term" value="F:DNA-binding transcription factor activity"/>
    <property type="evidence" value="ECO:0007669"/>
    <property type="project" value="InterPro"/>
</dbReference>
<dbReference type="GO" id="GO:0006950">
    <property type="term" value="P:response to stress"/>
    <property type="evidence" value="ECO:0007669"/>
    <property type="project" value="TreeGrafter"/>
</dbReference>
<feature type="domain" description="HTH marR-type" evidence="4">
    <location>
        <begin position="22"/>
        <end position="155"/>
    </location>
</feature>
<organism evidence="5 6">
    <name type="scientific">Amorphus orientalis</name>
    <dbReference type="NCBI Taxonomy" id="649198"/>
    <lineage>
        <taxon>Bacteria</taxon>
        <taxon>Pseudomonadati</taxon>
        <taxon>Pseudomonadota</taxon>
        <taxon>Alphaproteobacteria</taxon>
        <taxon>Hyphomicrobiales</taxon>
        <taxon>Amorphaceae</taxon>
        <taxon>Amorphus</taxon>
    </lineage>
</organism>
<dbReference type="PANTHER" id="PTHR33164">
    <property type="entry name" value="TRANSCRIPTIONAL REGULATOR, MARR FAMILY"/>
    <property type="match status" value="1"/>
</dbReference>
<evidence type="ECO:0000256" key="1">
    <source>
        <dbReference type="ARBA" id="ARBA00023015"/>
    </source>
</evidence>
<dbReference type="RefSeq" id="WP_306884042.1">
    <property type="nucleotide sequence ID" value="NZ_JAUSUL010000001.1"/>
</dbReference>
<dbReference type="InterPro" id="IPR000835">
    <property type="entry name" value="HTH_MarR-typ"/>
</dbReference>
<evidence type="ECO:0000256" key="3">
    <source>
        <dbReference type="ARBA" id="ARBA00023163"/>
    </source>
</evidence>
<keyword evidence="1" id="KW-0805">Transcription regulation</keyword>
<dbReference type="AlphaFoldDB" id="A0AAE3VLR4"/>
<accession>A0AAE3VLR4</accession>
<proteinExistence type="predicted"/>
<dbReference type="PROSITE" id="PS50995">
    <property type="entry name" value="HTH_MARR_2"/>
    <property type="match status" value="1"/>
</dbReference>
<gene>
    <name evidence="5" type="ORF">J2S73_000705</name>
</gene>
<comment type="caution">
    <text evidence="5">The sequence shown here is derived from an EMBL/GenBank/DDBJ whole genome shotgun (WGS) entry which is preliminary data.</text>
</comment>
<evidence type="ECO:0000313" key="6">
    <source>
        <dbReference type="Proteomes" id="UP001229244"/>
    </source>
</evidence>
<sequence length="174" mass="19114">MPARQTREVVEEGPHPAVDDIRDLVTFRIAMLAATSDRVGQAWMKARFGLSILLWRVLGIVAALEPVRFGEVGHALNLDKGQLSRLVKSLIERGLIEATASEADQRVTILRLTAHGRTVHGEVLEIAKARNNAVLSALDGAEVETLLRLLDKLQPFLELRADAEERNTGAGERP</sequence>